<dbReference type="PANTHER" id="PTHR30036">
    <property type="entry name" value="D-XYLOSE-BINDING PERIPLASMIC PROTEIN"/>
    <property type="match status" value="1"/>
</dbReference>
<dbReference type="GO" id="GO:0030246">
    <property type="term" value="F:carbohydrate binding"/>
    <property type="evidence" value="ECO:0007669"/>
    <property type="project" value="TreeGrafter"/>
</dbReference>
<dbReference type="InterPro" id="IPR050555">
    <property type="entry name" value="Bact_Solute-Bind_Prot2"/>
</dbReference>
<evidence type="ECO:0000313" key="5">
    <source>
        <dbReference type="Proteomes" id="UP000317318"/>
    </source>
</evidence>
<reference evidence="4 5" key="1">
    <citation type="submission" date="2019-02" db="EMBL/GenBank/DDBJ databases">
        <title>Deep-cultivation of Planctomycetes and their phenomic and genomic characterization uncovers novel biology.</title>
        <authorList>
            <person name="Wiegand S."/>
            <person name="Jogler M."/>
            <person name="Boedeker C."/>
            <person name="Pinto D."/>
            <person name="Vollmers J."/>
            <person name="Rivas-Marin E."/>
            <person name="Kohn T."/>
            <person name="Peeters S.H."/>
            <person name="Heuer A."/>
            <person name="Rast P."/>
            <person name="Oberbeckmann S."/>
            <person name="Bunk B."/>
            <person name="Jeske O."/>
            <person name="Meyerdierks A."/>
            <person name="Storesund J.E."/>
            <person name="Kallscheuer N."/>
            <person name="Luecker S."/>
            <person name="Lage O.M."/>
            <person name="Pohl T."/>
            <person name="Merkel B.J."/>
            <person name="Hornburger P."/>
            <person name="Mueller R.-W."/>
            <person name="Bruemmer F."/>
            <person name="Labrenz M."/>
            <person name="Spormann A.M."/>
            <person name="Op den Camp H."/>
            <person name="Overmann J."/>
            <person name="Amann R."/>
            <person name="Jetten M.S.M."/>
            <person name="Mascher T."/>
            <person name="Medema M.H."/>
            <person name="Devos D.P."/>
            <person name="Kaster A.-K."/>
            <person name="Ovreas L."/>
            <person name="Rohde M."/>
            <person name="Galperin M.Y."/>
            <person name="Jogler C."/>
        </authorList>
    </citation>
    <scope>NUCLEOTIDE SEQUENCE [LARGE SCALE GENOMIC DNA]</scope>
    <source>
        <strain evidence="4 5">Pan189</strain>
    </source>
</reference>
<dbReference type="InterPro" id="IPR028082">
    <property type="entry name" value="Peripla_BP_I"/>
</dbReference>
<protein>
    <submittedName>
        <fullName evidence="4">D-allose transporter subunit</fullName>
    </submittedName>
</protein>
<evidence type="ECO:0000256" key="2">
    <source>
        <dbReference type="ARBA" id="ARBA00007639"/>
    </source>
</evidence>
<gene>
    <name evidence="4" type="ORF">Pan189_07230</name>
</gene>
<dbReference type="PROSITE" id="PS51257">
    <property type="entry name" value="PROKAR_LIPOPROTEIN"/>
    <property type="match status" value="1"/>
</dbReference>
<dbReference type="InterPro" id="IPR025997">
    <property type="entry name" value="SBP_2_dom"/>
</dbReference>
<evidence type="ECO:0000313" key="4">
    <source>
        <dbReference type="EMBL" id="QDT36367.1"/>
    </source>
</evidence>
<accession>A0A517QXN9</accession>
<keyword evidence="5" id="KW-1185">Reference proteome</keyword>
<dbReference type="Pfam" id="PF13407">
    <property type="entry name" value="Peripla_BP_4"/>
    <property type="match status" value="1"/>
</dbReference>
<name>A0A517QXN9_9PLAN</name>
<evidence type="ECO:0000259" key="3">
    <source>
        <dbReference type="Pfam" id="PF13407"/>
    </source>
</evidence>
<dbReference type="Proteomes" id="UP000317318">
    <property type="component" value="Chromosome"/>
</dbReference>
<sequence length="379" mass="40932">MPRIQSFQGLVSFLTILFGSLIAVLVGCSPGEDVTTGSSVATAESADAKRFIILTNVADPFWDSCEVGAREAAKELNLDAQGYRVQFEQNSEGTITSQIRKLQQWAGASDVAGVALSVLEPQNPALLDAIQLLRDNDIPVVTIDSDIDRENPAFRKARYGYIGTDNVEAGKELGKALAAIDPDGGKYAVFVGSTVQANAVQRHDGVAMGLGDGYEEADFLSDDTDKSKARQNVRDALDRTADIDVLVGLWAYNMPAIADVVTEQGIREQVTIGGFDASPLALEEMKNGNIDVLVVQNPYRMGYLATKALYALTEDEPELLAEIFPNHDEPDGDIVGSGLKLVVPSKESPVTADILKDSTEFLTYDEFRAWLDKYGLTSS</sequence>
<dbReference type="AlphaFoldDB" id="A0A517QXN9"/>
<dbReference type="GO" id="GO:0030288">
    <property type="term" value="C:outer membrane-bounded periplasmic space"/>
    <property type="evidence" value="ECO:0007669"/>
    <property type="project" value="TreeGrafter"/>
</dbReference>
<organism evidence="4 5">
    <name type="scientific">Stratiformator vulcanicus</name>
    <dbReference type="NCBI Taxonomy" id="2527980"/>
    <lineage>
        <taxon>Bacteria</taxon>
        <taxon>Pseudomonadati</taxon>
        <taxon>Planctomycetota</taxon>
        <taxon>Planctomycetia</taxon>
        <taxon>Planctomycetales</taxon>
        <taxon>Planctomycetaceae</taxon>
        <taxon>Stratiformator</taxon>
    </lineage>
</organism>
<comment type="similarity">
    <text evidence="2">Belongs to the bacterial solute-binding protein 2 family.</text>
</comment>
<dbReference type="SUPFAM" id="SSF53822">
    <property type="entry name" value="Periplasmic binding protein-like I"/>
    <property type="match status" value="1"/>
</dbReference>
<proteinExistence type="inferred from homology"/>
<dbReference type="Gene3D" id="3.40.50.2300">
    <property type="match status" value="2"/>
</dbReference>
<dbReference type="EMBL" id="CP036268">
    <property type="protein sequence ID" value="QDT36367.1"/>
    <property type="molecule type" value="Genomic_DNA"/>
</dbReference>
<dbReference type="KEGG" id="svp:Pan189_07230"/>
<dbReference type="RefSeq" id="WP_145362577.1">
    <property type="nucleotide sequence ID" value="NZ_CP036268.1"/>
</dbReference>
<dbReference type="PANTHER" id="PTHR30036:SF7">
    <property type="entry name" value="ABC TRANSPORTER PERIPLASMIC-BINDING PROTEIN YPHF"/>
    <property type="match status" value="1"/>
</dbReference>
<comment type="subcellular location">
    <subcellularLocation>
        <location evidence="1">Cell envelope</location>
    </subcellularLocation>
</comment>
<evidence type="ECO:0000256" key="1">
    <source>
        <dbReference type="ARBA" id="ARBA00004196"/>
    </source>
</evidence>
<dbReference type="OrthoDB" id="569491at2"/>
<feature type="domain" description="Periplasmic binding protein" evidence="3">
    <location>
        <begin position="52"/>
        <end position="314"/>
    </location>
</feature>